<dbReference type="PANTHER" id="PTHR23026:SF123">
    <property type="entry name" value="NAD(P)H NITROREDUCTASE RV3131-RELATED"/>
    <property type="match status" value="1"/>
</dbReference>
<dbReference type="InterPro" id="IPR000415">
    <property type="entry name" value="Nitroreductase-like"/>
</dbReference>
<dbReference type="EMBL" id="UOEU01001014">
    <property type="protein sequence ID" value="VAW43076.1"/>
    <property type="molecule type" value="Genomic_DNA"/>
</dbReference>
<dbReference type="InterPro" id="IPR029479">
    <property type="entry name" value="Nitroreductase"/>
</dbReference>
<evidence type="ECO:0000313" key="2">
    <source>
        <dbReference type="EMBL" id="VAW43076.1"/>
    </source>
</evidence>
<gene>
    <name evidence="2" type="ORF">MNBD_CHLOROFLEXI01-3763</name>
</gene>
<accession>A0A3B0WEX1</accession>
<dbReference type="Gene3D" id="3.40.109.10">
    <property type="entry name" value="NADH Oxidase"/>
    <property type="match status" value="1"/>
</dbReference>
<name>A0A3B0WEX1_9ZZZZ</name>
<sequence length="206" mass="22968">MIAKTVPSFMQLAHSRRAIRHYTNQPVPTALLNELLEIATWAPSAHNRQPWRFAVLEAAVSKEHLAQAMGQRLRADRIGDGDPLADIERDVARSFTRITAAPVLVVVCLSMADMDSYPDAKRSQAEQTMAVQSVAMAAQTLWLAAHAAGLGACWLCAPLFVPNLVQQTLKLPPDWQPQGLLTLGWPAERKIKSRYPWQTHVQFLDR</sequence>
<dbReference type="CDD" id="cd02062">
    <property type="entry name" value="Nitro_FMN_reductase"/>
    <property type="match status" value="1"/>
</dbReference>
<protein>
    <recommendedName>
        <fullName evidence="1">Nitroreductase domain-containing protein</fullName>
    </recommendedName>
</protein>
<proteinExistence type="predicted"/>
<dbReference type="AlphaFoldDB" id="A0A3B0WEX1"/>
<dbReference type="InterPro" id="IPR050627">
    <property type="entry name" value="Nitroreductase/BluB"/>
</dbReference>
<dbReference type="GO" id="GO:0016491">
    <property type="term" value="F:oxidoreductase activity"/>
    <property type="evidence" value="ECO:0007669"/>
    <property type="project" value="InterPro"/>
</dbReference>
<organism evidence="2">
    <name type="scientific">hydrothermal vent metagenome</name>
    <dbReference type="NCBI Taxonomy" id="652676"/>
    <lineage>
        <taxon>unclassified sequences</taxon>
        <taxon>metagenomes</taxon>
        <taxon>ecological metagenomes</taxon>
    </lineage>
</organism>
<dbReference type="Pfam" id="PF00881">
    <property type="entry name" value="Nitroreductase"/>
    <property type="match status" value="1"/>
</dbReference>
<evidence type="ECO:0000259" key="1">
    <source>
        <dbReference type="Pfam" id="PF00881"/>
    </source>
</evidence>
<feature type="domain" description="Nitroreductase" evidence="1">
    <location>
        <begin position="15"/>
        <end position="185"/>
    </location>
</feature>
<dbReference type="SUPFAM" id="SSF55469">
    <property type="entry name" value="FMN-dependent nitroreductase-like"/>
    <property type="match status" value="1"/>
</dbReference>
<dbReference type="PANTHER" id="PTHR23026">
    <property type="entry name" value="NADPH NITROREDUCTASE"/>
    <property type="match status" value="1"/>
</dbReference>
<reference evidence="2" key="1">
    <citation type="submission" date="2018-06" db="EMBL/GenBank/DDBJ databases">
        <authorList>
            <person name="Zhirakovskaya E."/>
        </authorList>
    </citation>
    <scope>NUCLEOTIDE SEQUENCE</scope>
</reference>